<dbReference type="Gene3D" id="1.10.287.470">
    <property type="entry name" value="Helix hairpin bin"/>
    <property type="match status" value="1"/>
</dbReference>
<dbReference type="SUPFAM" id="SSF111369">
    <property type="entry name" value="HlyD-like secretion proteins"/>
    <property type="match status" value="1"/>
</dbReference>
<dbReference type="Proteomes" id="UP000672097">
    <property type="component" value="Unassembled WGS sequence"/>
</dbReference>
<dbReference type="EMBL" id="JAGQDG010000007">
    <property type="protein sequence ID" value="MBQ0937321.1"/>
    <property type="molecule type" value="Genomic_DNA"/>
</dbReference>
<feature type="coiled-coil region" evidence="2">
    <location>
        <begin position="111"/>
        <end position="145"/>
    </location>
</feature>
<proteinExistence type="inferred from homology"/>
<reference evidence="4 5" key="1">
    <citation type="submission" date="2021-04" db="EMBL/GenBank/DDBJ databases">
        <title>The genome sequence of type strain Ideonella paludis KCTC 32238.</title>
        <authorList>
            <person name="Liu Y."/>
        </authorList>
    </citation>
    <scope>NUCLEOTIDE SEQUENCE [LARGE SCALE GENOMIC DNA]</scope>
    <source>
        <strain evidence="4 5">KCTC 32238</strain>
    </source>
</reference>
<keyword evidence="5" id="KW-1185">Reference proteome</keyword>
<feature type="signal peptide" evidence="3">
    <location>
        <begin position="1"/>
        <end position="21"/>
    </location>
</feature>
<dbReference type="PROSITE" id="PS51257">
    <property type="entry name" value="PROKAR_LIPOPROTEIN"/>
    <property type="match status" value="1"/>
</dbReference>
<evidence type="ECO:0000313" key="4">
    <source>
        <dbReference type="EMBL" id="MBQ0937321.1"/>
    </source>
</evidence>
<accession>A0ABS5E1N9</accession>
<evidence type="ECO:0000256" key="1">
    <source>
        <dbReference type="ARBA" id="ARBA00009477"/>
    </source>
</evidence>
<dbReference type="PANTHER" id="PTHR30469:SF15">
    <property type="entry name" value="HLYD FAMILY OF SECRETION PROTEINS"/>
    <property type="match status" value="1"/>
</dbReference>
<comment type="caution">
    <text evidence="4">The sequence shown here is derived from an EMBL/GenBank/DDBJ whole genome shotgun (WGS) entry which is preliminary data.</text>
</comment>
<organism evidence="4 5">
    <name type="scientific">Ideonella paludis</name>
    <dbReference type="NCBI Taxonomy" id="1233411"/>
    <lineage>
        <taxon>Bacteria</taxon>
        <taxon>Pseudomonadati</taxon>
        <taxon>Pseudomonadota</taxon>
        <taxon>Betaproteobacteria</taxon>
        <taxon>Burkholderiales</taxon>
        <taxon>Sphaerotilaceae</taxon>
        <taxon>Ideonella</taxon>
    </lineage>
</organism>
<evidence type="ECO:0000313" key="5">
    <source>
        <dbReference type="Proteomes" id="UP000672097"/>
    </source>
</evidence>
<evidence type="ECO:0000256" key="2">
    <source>
        <dbReference type="SAM" id="Coils"/>
    </source>
</evidence>
<keyword evidence="2" id="KW-0175">Coiled coil</keyword>
<name>A0ABS5E1N9_9BURK</name>
<dbReference type="Gene3D" id="2.40.30.170">
    <property type="match status" value="1"/>
</dbReference>
<evidence type="ECO:0000256" key="3">
    <source>
        <dbReference type="SAM" id="SignalP"/>
    </source>
</evidence>
<dbReference type="PANTHER" id="PTHR30469">
    <property type="entry name" value="MULTIDRUG RESISTANCE PROTEIN MDTA"/>
    <property type="match status" value="1"/>
</dbReference>
<dbReference type="NCBIfam" id="TIGR01730">
    <property type="entry name" value="RND_mfp"/>
    <property type="match status" value="1"/>
</dbReference>
<protein>
    <submittedName>
        <fullName evidence="4">Efflux RND transporter periplasmic adaptor subunit</fullName>
    </submittedName>
</protein>
<comment type="similarity">
    <text evidence="1">Belongs to the membrane fusion protein (MFP) (TC 8.A.1) family.</text>
</comment>
<sequence length="385" mass="38857">MSKQVWTRASWVVLVASGLTACGGADPAAKPEQGTAAPSAAAASAARSSLTVRVVSPQTMAMPVALSATGTVAAWQEAVVGAEANGLRLANVLVEAGDRVRKGQLLATLQSDTVRAEVAQAEAALAEAQAAAADAEANAQRARAVQGSGAMSAQAIGQMLTAAQTAQARVAAQQAALGAAKLRLAQTEIKAPDDGLISARTATIGAVVPAGQELFRLIRQGRLEWRAEVPAADLARIKPGQPAVLTPAGGNAVPGVVRRVAPTVDAQTRNGVVYVDLQASPAVKAGMFARGEFQLGAAQSLSLPSSALLLRDGFDVVMRVDAKGRVAQTKVTVLGREAQRVAVQGLAPDARVVVSGGAFLSDGDTVKVVADAAPPVSAPASAASR</sequence>
<dbReference type="Gene3D" id="2.40.50.100">
    <property type="match status" value="1"/>
</dbReference>
<dbReference type="Gene3D" id="2.40.420.20">
    <property type="match status" value="1"/>
</dbReference>
<dbReference type="RefSeq" id="WP_210810813.1">
    <property type="nucleotide sequence ID" value="NZ_JAGQDG010000007.1"/>
</dbReference>
<dbReference type="InterPro" id="IPR006143">
    <property type="entry name" value="RND_pump_MFP"/>
</dbReference>
<feature type="chain" id="PRO_5045599764" evidence="3">
    <location>
        <begin position="22"/>
        <end position="385"/>
    </location>
</feature>
<gene>
    <name evidence="4" type="ORF">KAK11_18495</name>
</gene>
<keyword evidence="3" id="KW-0732">Signal</keyword>